<feature type="compositionally biased region" description="Basic and acidic residues" evidence="1">
    <location>
        <begin position="88"/>
        <end position="102"/>
    </location>
</feature>
<dbReference type="AlphaFoldDB" id="L1JGF3"/>
<dbReference type="EnsemblProtists" id="EKX47175">
    <property type="protein sequence ID" value="EKX47175"/>
    <property type="gene ID" value="GUITHDRAFT_162789"/>
</dbReference>
<dbReference type="HOGENOM" id="CLU_1664040_0_0_1"/>
<keyword evidence="4" id="KW-1185">Reference proteome</keyword>
<feature type="region of interest" description="Disordered" evidence="1">
    <location>
        <begin position="72"/>
        <end position="159"/>
    </location>
</feature>
<dbReference type="GeneID" id="17303815"/>
<evidence type="ECO:0000256" key="1">
    <source>
        <dbReference type="SAM" id="MobiDB-lite"/>
    </source>
</evidence>
<name>L1JGF3_GUITC</name>
<sequence length="159" mass="18278">MGLRDNLRLASIVWKEFWGYGQKEYEALKLKNEQMRQRLKEIQEMHKNLDIEIEQRRAQMLQMAASSLKDLDAKMNKDQQEISQTMSKDLDDLMSKLEKHSATSEAELLQQIQSMEIEVPRRGEKRDAAPSPSGSGYQGVNKKTNSPKQPNKGKNELAS</sequence>
<reference evidence="2 4" key="1">
    <citation type="journal article" date="2012" name="Nature">
        <title>Algal genomes reveal evolutionary mosaicism and the fate of nucleomorphs.</title>
        <authorList>
            <consortium name="DOE Joint Genome Institute"/>
            <person name="Curtis B.A."/>
            <person name="Tanifuji G."/>
            <person name="Burki F."/>
            <person name="Gruber A."/>
            <person name="Irimia M."/>
            <person name="Maruyama S."/>
            <person name="Arias M.C."/>
            <person name="Ball S.G."/>
            <person name="Gile G.H."/>
            <person name="Hirakawa Y."/>
            <person name="Hopkins J.F."/>
            <person name="Kuo A."/>
            <person name="Rensing S.A."/>
            <person name="Schmutz J."/>
            <person name="Symeonidi A."/>
            <person name="Elias M."/>
            <person name="Eveleigh R.J."/>
            <person name="Herman E.K."/>
            <person name="Klute M.J."/>
            <person name="Nakayama T."/>
            <person name="Obornik M."/>
            <person name="Reyes-Prieto A."/>
            <person name="Armbrust E.V."/>
            <person name="Aves S.J."/>
            <person name="Beiko R.G."/>
            <person name="Coutinho P."/>
            <person name="Dacks J.B."/>
            <person name="Durnford D.G."/>
            <person name="Fast N.M."/>
            <person name="Green B.R."/>
            <person name="Grisdale C.J."/>
            <person name="Hempel F."/>
            <person name="Henrissat B."/>
            <person name="Hoppner M.P."/>
            <person name="Ishida K."/>
            <person name="Kim E."/>
            <person name="Koreny L."/>
            <person name="Kroth P.G."/>
            <person name="Liu Y."/>
            <person name="Malik S.B."/>
            <person name="Maier U.G."/>
            <person name="McRose D."/>
            <person name="Mock T."/>
            <person name="Neilson J.A."/>
            <person name="Onodera N.T."/>
            <person name="Poole A.M."/>
            <person name="Pritham E.J."/>
            <person name="Richards T.A."/>
            <person name="Rocap G."/>
            <person name="Roy S.W."/>
            <person name="Sarai C."/>
            <person name="Schaack S."/>
            <person name="Shirato S."/>
            <person name="Slamovits C.H."/>
            <person name="Spencer D.F."/>
            <person name="Suzuki S."/>
            <person name="Worden A.Z."/>
            <person name="Zauner S."/>
            <person name="Barry K."/>
            <person name="Bell C."/>
            <person name="Bharti A.K."/>
            <person name="Crow J.A."/>
            <person name="Grimwood J."/>
            <person name="Kramer R."/>
            <person name="Lindquist E."/>
            <person name="Lucas S."/>
            <person name="Salamov A."/>
            <person name="McFadden G.I."/>
            <person name="Lane C.E."/>
            <person name="Keeling P.J."/>
            <person name="Gray M.W."/>
            <person name="Grigoriev I.V."/>
            <person name="Archibald J.M."/>
        </authorList>
    </citation>
    <scope>NUCLEOTIDE SEQUENCE</scope>
    <source>
        <strain evidence="2 4">CCMP2712</strain>
    </source>
</reference>
<dbReference type="RefSeq" id="XP_005834155.1">
    <property type="nucleotide sequence ID" value="XM_005834098.1"/>
</dbReference>
<dbReference type="EMBL" id="JH992991">
    <property type="protein sequence ID" value="EKX47175.1"/>
    <property type="molecule type" value="Genomic_DNA"/>
</dbReference>
<organism evidence="2">
    <name type="scientific">Guillardia theta (strain CCMP2712)</name>
    <name type="common">Cryptophyte</name>
    <dbReference type="NCBI Taxonomy" id="905079"/>
    <lineage>
        <taxon>Eukaryota</taxon>
        <taxon>Cryptophyceae</taxon>
        <taxon>Pyrenomonadales</taxon>
        <taxon>Geminigeraceae</taxon>
        <taxon>Guillardia</taxon>
    </lineage>
</organism>
<proteinExistence type="predicted"/>
<evidence type="ECO:0000313" key="2">
    <source>
        <dbReference type="EMBL" id="EKX47175.1"/>
    </source>
</evidence>
<reference evidence="3" key="3">
    <citation type="submission" date="2016-03" db="UniProtKB">
        <authorList>
            <consortium name="EnsemblProtists"/>
        </authorList>
    </citation>
    <scope>IDENTIFICATION</scope>
</reference>
<reference evidence="4" key="2">
    <citation type="submission" date="2012-11" db="EMBL/GenBank/DDBJ databases">
        <authorList>
            <person name="Kuo A."/>
            <person name="Curtis B.A."/>
            <person name="Tanifuji G."/>
            <person name="Burki F."/>
            <person name="Gruber A."/>
            <person name="Irimia M."/>
            <person name="Maruyama S."/>
            <person name="Arias M.C."/>
            <person name="Ball S.G."/>
            <person name="Gile G.H."/>
            <person name="Hirakawa Y."/>
            <person name="Hopkins J.F."/>
            <person name="Rensing S.A."/>
            <person name="Schmutz J."/>
            <person name="Symeonidi A."/>
            <person name="Elias M."/>
            <person name="Eveleigh R.J."/>
            <person name="Herman E.K."/>
            <person name="Klute M.J."/>
            <person name="Nakayama T."/>
            <person name="Obornik M."/>
            <person name="Reyes-Prieto A."/>
            <person name="Armbrust E.V."/>
            <person name="Aves S.J."/>
            <person name="Beiko R.G."/>
            <person name="Coutinho P."/>
            <person name="Dacks J.B."/>
            <person name="Durnford D.G."/>
            <person name="Fast N.M."/>
            <person name="Green B.R."/>
            <person name="Grisdale C."/>
            <person name="Hempe F."/>
            <person name="Henrissat B."/>
            <person name="Hoppner M.P."/>
            <person name="Ishida K.-I."/>
            <person name="Kim E."/>
            <person name="Koreny L."/>
            <person name="Kroth P.G."/>
            <person name="Liu Y."/>
            <person name="Malik S.-B."/>
            <person name="Maier U.G."/>
            <person name="McRose D."/>
            <person name="Mock T."/>
            <person name="Neilson J.A."/>
            <person name="Onodera N.T."/>
            <person name="Poole A.M."/>
            <person name="Pritham E.J."/>
            <person name="Richards T.A."/>
            <person name="Rocap G."/>
            <person name="Roy S.W."/>
            <person name="Sarai C."/>
            <person name="Schaack S."/>
            <person name="Shirato S."/>
            <person name="Slamovits C.H."/>
            <person name="Spencer D.F."/>
            <person name="Suzuki S."/>
            <person name="Worden A.Z."/>
            <person name="Zauner S."/>
            <person name="Barry K."/>
            <person name="Bell C."/>
            <person name="Bharti A.K."/>
            <person name="Crow J.A."/>
            <person name="Grimwood J."/>
            <person name="Kramer R."/>
            <person name="Lindquist E."/>
            <person name="Lucas S."/>
            <person name="Salamov A."/>
            <person name="McFadden G.I."/>
            <person name="Lane C.E."/>
            <person name="Keeling P.J."/>
            <person name="Gray M.W."/>
            <person name="Grigoriev I.V."/>
            <person name="Archibald J.M."/>
        </authorList>
    </citation>
    <scope>NUCLEOTIDE SEQUENCE</scope>
    <source>
        <strain evidence="4">CCMP2712</strain>
    </source>
</reference>
<accession>L1JGF3</accession>
<protein>
    <submittedName>
        <fullName evidence="2 3">Uncharacterized protein</fullName>
    </submittedName>
</protein>
<evidence type="ECO:0000313" key="3">
    <source>
        <dbReference type="EnsemblProtists" id="EKX47175"/>
    </source>
</evidence>
<gene>
    <name evidence="2" type="ORF">GUITHDRAFT_162789</name>
</gene>
<evidence type="ECO:0000313" key="4">
    <source>
        <dbReference type="Proteomes" id="UP000011087"/>
    </source>
</evidence>
<dbReference type="KEGG" id="gtt:GUITHDRAFT_162789"/>
<dbReference type="PaxDb" id="55529-EKX47175"/>
<feature type="compositionally biased region" description="Basic and acidic residues" evidence="1">
    <location>
        <begin position="118"/>
        <end position="128"/>
    </location>
</feature>
<dbReference type="Proteomes" id="UP000011087">
    <property type="component" value="Unassembled WGS sequence"/>
</dbReference>